<evidence type="ECO:0008006" key="7">
    <source>
        <dbReference type="Google" id="ProtNLM"/>
    </source>
</evidence>
<evidence type="ECO:0000313" key="6">
    <source>
        <dbReference type="Proteomes" id="UP000728032"/>
    </source>
</evidence>
<dbReference type="InterPro" id="IPR007940">
    <property type="entry name" value="SH3BP5"/>
</dbReference>
<feature type="region of interest" description="Disordered" evidence="4">
    <location>
        <begin position="309"/>
        <end position="397"/>
    </location>
</feature>
<sequence length="397" mass="44398">MATTSSVVDTIDDKDSQCQSSGRPALTIDAIDDEVLDPRIRDKLEELNEFTDNINKLEKQFEELNALFRNTLNEKTLRLRQLSQKLGTSVSDARPYYDCRARVSELQKRCQTVVQTYEKSAELHDQSKETITIAETKFAQRGLTPTGAVDTDFDHFWQEMLNQANTKFMEAKHLKNESQSEHNLCIQQYLDEQKRLSTLEKQLKSAIKKSKPYYEESATVQTELNAIKARIESLNTVILEAKTSYSKTLRDLESISDEIHEKRAQLMAKSLTREPGVGAEREETHCEAFTDNGESCEEVPQLDPLDTEEVSDRQVMDSLSPNTSLASRSPLLGQSSSSSLNTTEDDSSVAAEESTATTQAFIDSTDGPLLAGDSEEVTADDTTNGNSVNDTNANRIE</sequence>
<feature type="region of interest" description="Disordered" evidence="4">
    <location>
        <begin position="1"/>
        <end position="22"/>
    </location>
</feature>
<dbReference type="Proteomes" id="UP000728032">
    <property type="component" value="Unassembled WGS sequence"/>
</dbReference>
<dbReference type="AlphaFoldDB" id="A0A7R9LR95"/>
<feature type="compositionally biased region" description="Low complexity" evidence="4">
    <location>
        <begin position="327"/>
        <end position="342"/>
    </location>
</feature>
<keyword evidence="2 3" id="KW-0175">Coiled coil</keyword>
<dbReference type="EMBL" id="CAJPVJ010001967">
    <property type="protein sequence ID" value="CAG2165580.1"/>
    <property type="molecule type" value="Genomic_DNA"/>
</dbReference>
<feature type="compositionally biased region" description="Polar residues" evidence="4">
    <location>
        <begin position="317"/>
        <end position="326"/>
    </location>
</feature>
<protein>
    <recommendedName>
        <fullName evidence="7">SH3 domain-binding protein 5</fullName>
    </recommendedName>
</protein>
<dbReference type="Pfam" id="PF05276">
    <property type="entry name" value="SH3BP5"/>
    <property type="match status" value="1"/>
</dbReference>
<organism evidence="5">
    <name type="scientific">Oppiella nova</name>
    <dbReference type="NCBI Taxonomy" id="334625"/>
    <lineage>
        <taxon>Eukaryota</taxon>
        <taxon>Metazoa</taxon>
        <taxon>Ecdysozoa</taxon>
        <taxon>Arthropoda</taxon>
        <taxon>Chelicerata</taxon>
        <taxon>Arachnida</taxon>
        <taxon>Acari</taxon>
        <taxon>Acariformes</taxon>
        <taxon>Sarcoptiformes</taxon>
        <taxon>Oribatida</taxon>
        <taxon>Brachypylina</taxon>
        <taxon>Oppioidea</taxon>
        <taxon>Oppiidae</taxon>
        <taxon>Oppiella</taxon>
    </lineage>
</organism>
<comment type="similarity">
    <text evidence="1">Belongs to the SH3BP5 family.</text>
</comment>
<reference evidence="5" key="1">
    <citation type="submission" date="2020-11" db="EMBL/GenBank/DDBJ databases">
        <authorList>
            <person name="Tran Van P."/>
        </authorList>
    </citation>
    <scope>NUCLEOTIDE SEQUENCE</scope>
</reference>
<feature type="non-terminal residue" evidence="5">
    <location>
        <position position="1"/>
    </location>
</feature>
<dbReference type="PANTHER" id="PTHR19423:SF1">
    <property type="entry name" value="SH3 DOMAIN-BINDING PROTEIN 5"/>
    <property type="match status" value="1"/>
</dbReference>
<gene>
    <name evidence="5" type="ORF">ONB1V03_LOCUS5119</name>
</gene>
<dbReference type="PANTHER" id="PTHR19423">
    <property type="entry name" value="SH3 DOMAIN-BINDING PROTEIN 5"/>
    <property type="match status" value="1"/>
</dbReference>
<dbReference type="OrthoDB" id="446789at2759"/>
<dbReference type="GO" id="GO:0035556">
    <property type="term" value="P:intracellular signal transduction"/>
    <property type="evidence" value="ECO:0007669"/>
    <property type="project" value="InterPro"/>
</dbReference>
<accession>A0A7R9LR95</accession>
<dbReference type="EMBL" id="OC916792">
    <property type="protein sequence ID" value="CAD7645266.1"/>
    <property type="molecule type" value="Genomic_DNA"/>
</dbReference>
<dbReference type="GO" id="GO:0004860">
    <property type="term" value="F:protein kinase inhibitor activity"/>
    <property type="evidence" value="ECO:0007669"/>
    <property type="project" value="TreeGrafter"/>
</dbReference>
<feature type="compositionally biased region" description="Polar residues" evidence="4">
    <location>
        <begin position="380"/>
        <end position="397"/>
    </location>
</feature>
<dbReference type="GO" id="GO:0005737">
    <property type="term" value="C:cytoplasm"/>
    <property type="evidence" value="ECO:0007669"/>
    <property type="project" value="TreeGrafter"/>
</dbReference>
<feature type="coiled-coil region" evidence="3">
    <location>
        <begin position="40"/>
        <end position="74"/>
    </location>
</feature>
<proteinExistence type="inferred from homology"/>
<name>A0A7R9LR95_9ACAR</name>
<evidence type="ECO:0000313" key="5">
    <source>
        <dbReference type="EMBL" id="CAD7645266.1"/>
    </source>
</evidence>
<evidence type="ECO:0000256" key="2">
    <source>
        <dbReference type="ARBA" id="ARBA00023054"/>
    </source>
</evidence>
<keyword evidence="6" id="KW-1185">Reference proteome</keyword>
<evidence type="ECO:0000256" key="3">
    <source>
        <dbReference type="SAM" id="Coils"/>
    </source>
</evidence>
<evidence type="ECO:0000256" key="4">
    <source>
        <dbReference type="SAM" id="MobiDB-lite"/>
    </source>
</evidence>
<evidence type="ECO:0000256" key="1">
    <source>
        <dbReference type="ARBA" id="ARBA00007796"/>
    </source>
</evidence>